<accession>A0ABP3AJF6</accession>
<comment type="caution">
    <text evidence="1">The sequence shown here is derived from an EMBL/GenBank/DDBJ whole genome shotgun (WGS) entry which is preliminary data.</text>
</comment>
<name>A0ABP3AJF6_MYCUL</name>
<evidence type="ECO:0008006" key="3">
    <source>
        <dbReference type="Google" id="ProtNLM"/>
    </source>
</evidence>
<gene>
    <name evidence="1" type="ORF">I551_3833</name>
</gene>
<dbReference type="EMBL" id="JAOL01000118">
    <property type="protein sequence ID" value="EUA89696.1"/>
    <property type="molecule type" value="Genomic_DNA"/>
</dbReference>
<sequence>MIFTTGIRLGYRAWLKRRHAAQDRSMPTDLLTYHGGEGEPLVLVHGLMGRAALGRVSCRG</sequence>
<proteinExistence type="predicted"/>
<evidence type="ECO:0000313" key="1">
    <source>
        <dbReference type="EMBL" id="EUA89696.1"/>
    </source>
</evidence>
<protein>
    <recommendedName>
        <fullName evidence="3">Alpha/beta hydrolase</fullName>
    </recommendedName>
</protein>
<keyword evidence="2" id="KW-1185">Reference proteome</keyword>
<organism evidence="1 2">
    <name type="scientific">Mycobacterium ulcerans str. Harvey</name>
    <dbReference type="NCBI Taxonomy" id="1299332"/>
    <lineage>
        <taxon>Bacteria</taxon>
        <taxon>Bacillati</taxon>
        <taxon>Actinomycetota</taxon>
        <taxon>Actinomycetes</taxon>
        <taxon>Mycobacteriales</taxon>
        <taxon>Mycobacteriaceae</taxon>
        <taxon>Mycobacterium</taxon>
        <taxon>Mycobacterium ulcerans group</taxon>
    </lineage>
</organism>
<dbReference type="Proteomes" id="UP000020681">
    <property type="component" value="Unassembled WGS sequence"/>
</dbReference>
<reference evidence="1 2" key="1">
    <citation type="submission" date="2014-01" db="EMBL/GenBank/DDBJ databases">
        <authorList>
            <person name="Dobos K."/>
            <person name="Lenaerts A."/>
            <person name="Ordway D."/>
            <person name="DeGroote M.A."/>
            <person name="Parker T."/>
            <person name="Sizemore C."/>
            <person name="Tallon L.J."/>
            <person name="Sadzewicz L.K."/>
            <person name="Sengamalay N."/>
            <person name="Fraser C.M."/>
            <person name="Hine E."/>
            <person name="Shefchek K.A."/>
            <person name="Das S.P."/>
            <person name="Tettelin H."/>
        </authorList>
    </citation>
    <scope>NUCLEOTIDE SEQUENCE [LARGE SCALE GENOMIC DNA]</scope>
    <source>
        <strain evidence="1 2">Harvey</strain>
    </source>
</reference>
<evidence type="ECO:0000313" key="2">
    <source>
        <dbReference type="Proteomes" id="UP000020681"/>
    </source>
</evidence>